<evidence type="ECO:0000313" key="3">
    <source>
        <dbReference type="Proteomes" id="UP000703269"/>
    </source>
</evidence>
<gene>
    <name evidence="2" type="ORF">PsYK624_042140</name>
</gene>
<feature type="region of interest" description="Disordered" evidence="1">
    <location>
        <begin position="142"/>
        <end position="161"/>
    </location>
</feature>
<reference evidence="2 3" key="1">
    <citation type="submission" date="2021-08" db="EMBL/GenBank/DDBJ databases">
        <title>Draft Genome Sequence of Phanerochaete sordida strain YK-624.</title>
        <authorList>
            <person name="Mori T."/>
            <person name="Dohra H."/>
            <person name="Suzuki T."/>
            <person name="Kawagishi H."/>
            <person name="Hirai H."/>
        </authorList>
    </citation>
    <scope>NUCLEOTIDE SEQUENCE [LARGE SCALE GENOMIC DNA]</scope>
    <source>
        <strain evidence="2 3">YK-624</strain>
    </source>
</reference>
<dbReference type="EMBL" id="BPQB01000008">
    <property type="protein sequence ID" value="GJE88131.1"/>
    <property type="molecule type" value="Genomic_DNA"/>
</dbReference>
<accession>A0A9P3G4I1</accession>
<dbReference type="AlphaFoldDB" id="A0A9P3G4I1"/>
<sequence length="175" mass="18259">MALSAPAHRLHGVLNGGVFGGPSWSSLAGASHADASSFSAVPNTTRGRANLAILAARTAQANPHALAAPPTPVVTRPRRASVRSVSVPDFVSDALPPPRAASRAAFVHYSTPAAYAYPTPAAPRPQNDNRTAKLVASVLLSRASGRPMRRRPQSPEEKTYVRSCLSRPVAVAVEA</sequence>
<proteinExistence type="predicted"/>
<evidence type="ECO:0000313" key="2">
    <source>
        <dbReference type="EMBL" id="GJE88131.1"/>
    </source>
</evidence>
<protein>
    <submittedName>
        <fullName evidence="2">Uncharacterized protein</fullName>
    </submittedName>
</protein>
<evidence type="ECO:0000256" key="1">
    <source>
        <dbReference type="SAM" id="MobiDB-lite"/>
    </source>
</evidence>
<dbReference type="OrthoDB" id="2752460at2759"/>
<organism evidence="2 3">
    <name type="scientific">Phanerochaete sordida</name>
    <dbReference type="NCBI Taxonomy" id="48140"/>
    <lineage>
        <taxon>Eukaryota</taxon>
        <taxon>Fungi</taxon>
        <taxon>Dikarya</taxon>
        <taxon>Basidiomycota</taxon>
        <taxon>Agaricomycotina</taxon>
        <taxon>Agaricomycetes</taxon>
        <taxon>Polyporales</taxon>
        <taxon>Phanerochaetaceae</taxon>
        <taxon>Phanerochaete</taxon>
    </lineage>
</organism>
<comment type="caution">
    <text evidence="2">The sequence shown here is derived from an EMBL/GenBank/DDBJ whole genome shotgun (WGS) entry which is preliminary data.</text>
</comment>
<name>A0A9P3G4I1_9APHY</name>
<dbReference type="Proteomes" id="UP000703269">
    <property type="component" value="Unassembled WGS sequence"/>
</dbReference>
<keyword evidence="3" id="KW-1185">Reference proteome</keyword>
<feature type="region of interest" description="Disordered" evidence="1">
    <location>
        <begin position="63"/>
        <end position="82"/>
    </location>
</feature>